<sequence length="168" mass="18259">MTKFMQESPDKDMCRACEQGGEKVFWGASYTPEPSAKGTTTDAEPHKKRATGPGTEWLESCPVEKNLGLLASSWLNVGQCVPRCALVANKSNGILSCISNSVASRTRAVVVPLDSALVRLHLKPCVQFWAPQHGKDIEVLEHVQRRGTELGKSLEYESDETDEGAGSV</sequence>
<evidence type="ECO:0000313" key="3">
    <source>
        <dbReference type="Proteomes" id="UP000269221"/>
    </source>
</evidence>
<comment type="caution">
    <text evidence="2">The sequence shown here is derived from an EMBL/GenBank/DDBJ whole genome shotgun (WGS) entry which is preliminary data.</text>
</comment>
<dbReference type="PANTHER" id="PTHR33332">
    <property type="entry name" value="REVERSE TRANSCRIPTASE DOMAIN-CONTAINING PROTEIN"/>
    <property type="match status" value="1"/>
</dbReference>
<feature type="region of interest" description="Disordered" evidence="1">
    <location>
        <begin position="28"/>
        <end position="54"/>
    </location>
</feature>
<evidence type="ECO:0000313" key="2">
    <source>
        <dbReference type="EMBL" id="RMC16168.1"/>
    </source>
</evidence>
<accession>A0A3M0KSA2</accession>
<proteinExistence type="predicted"/>
<dbReference type="EMBL" id="QRBI01000104">
    <property type="protein sequence ID" value="RMC16168.1"/>
    <property type="molecule type" value="Genomic_DNA"/>
</dbReference>
<name>A0A3M0KSA2_HIRRU</name>
<dbReference type="STRING" id="333673.A0A3M0KSA2"/>
<protein>
    <submittedName>
        <fullName evidence="2">Uncharacterized protein</fullName>
    </submittedName>
</protein>
<keyword evidence="3" id="KW-1185">Reference proteome</keyword>
<evidence type="ECO:0000256" key="1">
    <source>
        <dbReference type="SAM" id="MobiDB-lite"/>
    </source>
</evidence>
<reference evidence="2 3" key="1">
    <citation type="submission" date="2018-07" db="EMBL/GenBank/DDBJ databases">
        <title>A high quality draft genome assembly of the barn swallow (H. rustica rustica).</title>
        <authorList>
            <person name="Formenti G."/>
            <person name="Chiara M."/>
            <person name="Poveda L."/>
            <person name="Francoijs K.-J."/>
            <person name="Bonisoli-Alquati A."/>
            <person name="Canova L."/>
            <person name="Gianfranceschi L."/>
            <person name="Horner D.S."/>
            <person name="Saino N."/>
        </authorList>
    </citation>
    <scope>NUCLEOTIDE SEQUENCE [LARGE SCALE GENOMIC DNA]</scope>
    <source>
        <strain evidence="2">Chelidonia</strain>
        <tissue evidence="2">Blood</tissue>
    </source>
</reference>
<dbReference type="Proteomes" id="UP000269221">
    <property type="component" value="Unassembled WGS sequence"/>
</dbReference>
<gene>
    <name evidence="2" type="ORF">DUI87_08382</name>
</gene>
<organism evidence="2 3">
    <name type="scientific">Hirundo rustica rustica</name>
    <dbReference type="NCBI Taxonomy" id="333673"/>
    <lineage>
        <taxon>Eukaryota</taxon>
        <taxon>Metazoa</taxon>
        <taxon>Chordata</taxon>
        <taxon>Craniata</taxon>
        <taxon>Vertebrata</taxon>
        <taxon>Euteleostomi</taxon>
        <taxon>Archelosauria</taxon>
        <taxon>Archosauria</taxon>
        <taxon>Dinosauria</taxon>
        <taxon>Saurischia</taxon>
        <taxon>Theropoda</taxon>
        <taxon>Coelurosauria</taxon>
        <taxon>Aves</taxon>
        <taxon>Neognathae</taxon>
        <taxon>Neoaves</taxon>
        <taxon>Telluraves</taxon>
        <taxon>Australaves</taxon>
        <taxon>Passeriformes</taxon>
        <taxon>Sylvioidea</taxon>
        <taxon>Hirundinidae</taxon>
        <taxon>Hirundo</taxon>
    </lineage>
</organism>
<dbReference type="AlphaFoldDB" id="A0A3M0KSA2"/>
<dbReference type="OrthoDB" id="276744at2759"/>